<proteinExistence type="predicted"/>
<evidence type="ECO:0000313" key="2">
    <source>
        <dbReference type="Proteomes" id="UP000663891"/>
    </source>
</evidence>
<dbReference type="Proteomes" id="UP000663891">
    <property type="component" value="Unassembled WGS sequence"/>
</dbReference>
<protein>
    <submittedName>
        <fullName evidence="1">Uncharacterized protein</fullName>
    </submittedName>
</protein>
<reference evidence="1" key="1">
    <citation type="submission" date="2021-02" db="EMBL/GenBank/DDBJ databases">
        <authorList>
            <person name="Nowell W R."/>
        </authorList>
    </citation>
    <scope>NUCLEOTIDE SEQUENCE</scope>
</reference>
<comment type="caution">
    <text evidence="1">The sequence shown here is derived from an EMBL/GenBank/DDBJ whole genome shotgun (WGS) entry which is preliminary data.</text>
</comment>
<accession>A0A815CBE0</accession>
<dbReference type="EMBL" id="CAJNON010000474">
    <property type="protein sequence ID" value="CAF1280572.1"/>
    <property type="molecule type" value="Genomic_DNA"/>
</dbReference>
<name>A0A815CBE0_9BILA</name>
<dbReference type="OrthoDB" id="9980443at2759"/>
<gene>
    <name evidence="1" type="ORF">VCS650_LOCUS29941</name>
</gene>
<sequence>MQAADYRLIRSQITTGIMRGIKQSVRPQVVDIYFSYWLYGERKSIEQIPVNLSQSISCHICSQENNDFSLLNIDLNVFLRCLPLFNNEQLSIIYSLLDDDQQIYRNAIRQQYENYKQILIQNLKAKLDF</sequence>
<dbReference type="AlphaFoldDB" id="A0A815CBE0"/>
<organism evidence="1 2">
    <name type="scientific">Adineta steineri</name>
    <dbReference type="NCBI Taxonomy" id="433720"/>
    <lineage>
        <taxon>Eukaryota</taxon>
        <taxon>Metazoa</taxon>
        <taxon>Spiralia</taxon>
        <taxon>Gnathifera</taxon>
        <taxon>Rotifera</taxon>
        <taxon>Eurotatoria</taxon>
        <taxon>Bdelloidea</taxon>
        <taxon>Adinetida</taxon>
        <taxon>Adinetidae</taxon>
        <taxon>Adineta</taxon>
    </lineage>
</organism>
<evidence type="ECO:0000313" key="1">
    <source>
        <dbReference type="EMBL" id="CAF1280572.1"/>
    </source>
</evidence>